<evidence type="ECO:0000256" key="3">
    <source>
        <dbReference type="SAM" id="SignalP"/>
    </source>
</evidence>
<feature type="compositionally biased region" description="Basic and acidic residues" evidence="2">
    <location>
        <begin position="328"/>
        <end position="337"/>
    </location>
</feature>
<sequence>MRKIKAALLIVSVVMIFSACGNKEASNKNMKLVTGPKNIETAGKMQENDKEKKESINETKQENTKKQNSDEVDKPIEKKEVKVSKEVKKPKSSKTSASSKKSVKKEIPNIDYKLKNKIIVLDPGHASKPILDKEPMAPNSSKLKYKQTGGAEGVATKAPEYLVNMQIALKLRKELEQKGYTVIMTKTDNDKPMSNTARAKVGNEAHAGLVIRIHADSAENKSAKGATMLVPANNEYAKDFYYQSRLFGKVILNTLTNQVGMRNRGIVERDDITGFNWSTVPVVLIETGFMSNPEEDKFLSDSSYQQKIAKAITDGIIALTSNDEVENKSAEIDKNNEEAIENNEIGTELQNKQVDNESEEKAKENLQNTQSDVEQEN</sequence>
<feature type="domain" description="MurNAc-LAA" evidence="4">
    <location>
        <begin position="199"/>
        <end position="317"/>
    </location>
</feature>
<evidence type="ECO:0000313" key="5">
    <source>
        <dbReference type="EMBL" id="MCY6485915.1"/>
    </source>
</evidence>
<keyword evidence="1" id="KW-0378">Hydrolase</keyword>
<name>A0ABT4D6V2_9CLOT</name>
<feature type="compositionally biased region" description="Basic and acidic residues" evidence="2">
    <location>
        <begin position="46"/>
        <end position="89"/>
    </location>
</feature>
<dbReference type="Pfam" id="PF01520">
    <property type="entry name" value="Amidase_3"/>
    <property type="match status" value="1"/>
</dbReference>
<dbReference type="Gene3D" id="3.40.630.40">
    <property type="entry name" value="Zn-dependent exopeptidases"/>
    <property type="match status" value="1"/>
</dbReference>
<dbReference type="EMBL" id="JAPQER010000016">
    <property type="protein sequence ID" value="MCY6485915.1"/>
    <property type="molecule type" value="Genomic_DNA"/>
</dbReference>
<accession>A0ABT4D6V2</accession>
<dbReference type="InterPro" id="IPR002508">
    <property type="entry name" value="MurNAc-LAA_cat"/>
</dbReference>
<dbReference type="PANTHER" id="PTHR30404:SF0">
    <property type="entry name" value="N-ACETYLMURAMOYL-L-ALANINE AMIDASE AMIC"/>
    <property type="match status" value="1"/>
</dbReference>
<reference evidence="5" key="1">
    <citation type="submission" date="2022-12" db="EMBL/GenBank/DDBJ databases">
        <authorList>
            <person name="Wang J."/>
        </authorList>
    </citation>
    <scope>NUCLEOTIDE SEQUENCE</scope>
    <source>
        <strain evidence="5">HY-45-18</strain>
    </source>
</reference>
<dbReference type="PROSITE" id="PS51257">
    <property type="entry name" value="PROKAR_LIPOPROTEIN"/>
    <property type="match status" value="1"/>
</dbReference>
<dbReference type="PANTHER" id="PTHR30404">
    <property type="entry name" value="N-ACETYLMURAMOYL-L-ALANINE AMIDASE"/>
    <property type="match status" value="1"/>
</dbReference>
<evidence type="ECO:0000313" key="6">
    <source>
        <dbReference type="Proteomes" id="UP001078443"/>
    </source>
</evidence>
<dbReference type="InterPro" id="IPR050695">
    <property type="entry name" value="N-acetylmuramoyl_amidase_3"/>
</dbReference>
<organism evidence="5 6">
    <name type="scientific">Clostridium aestuarii</name>
    <dbReference type="NCBI Taxonomy" id="338193"/>
    <lineage>
        <taxon>Bacteria</taxon>
        <taxon>Bacillati</taxon>
        <taxon>Bacillota</taxon>
        <taxon>Clostridia</taxon>
        <taxon>Eubacteriales</taxon>
        <taxon>Clostridiaceae</taxon>
        <taxon>Clostridium</taxon>
    </lineage>
</organism>
<dbReference type="CDD" id="cd02696">
    <property type="entry name" value="MurNAc-LAA"/>
    <property type="match status" value="1"/>
</dbReference>
<feature type="chain" id="PRO_5045803689" evidence="3">
    <location>
        <begin position="22"/>
        <end position="377"/>
    </location>
</feature>
<keyword evidence="3" id="KW-0732">Signal</keyword>
<dbReference type="SMART" id="SM00646">
    <property type="entry name" value="Ami_3"/>
    <property type="match status" value="1"/>
</dbReference>
<gene>
    <name evidence="5" type="ORF">OW763_16510</name>
</gene>
<dbReference type="SUPFAM" id="SSF53187">
    <property type="entry name" value="Zn-dependent exopeptidases"/>
    <property type="match status" value="1"/>
</dbReference>
<feature type="signal peptide" evidence="3">
    <location>
        <begin position="1"/>
        <end position="21"/>
    </location>
</feature>
<evidence type="ECO:0000259" key="4">
    <source>
        <dbReference type="SMART" id="SM00646"/>
    </source>
</evidence>
<evidence type="ECO:0000256" key="1">
    <source>
        <dbReference type="ARBA" id="ARBA00022801"/>
    </source>
</evidence>
<keyword evidence="6" id="KW-1185">Reference proteome</keyword>
<protein>
    <submittedName>
        <fullName evidence="5">N-acetylmuramoyl-L-alanine amidase</fullName>
    </submittedName>
</protein>
<feature type="region of interest" description="Disordered" evidence="2">
    <location>
        <begin position="36"/>
        <end position="102"/>
    </location>
</feature>
<proteinExistence type="predicted"/>
<feature type="region of interest" description="Disordered" evidence="2">
    <location>
        <begin position="328"/>
        <end position="377"/>
    </location>
</feature>
<dbReference type="RefSeq" id="WP_268042677.1">
    <property type="nucleotide sequence ID" value="NZ_JAPQER010000016.1"/>
</dbReference>
<dbReference type="Proteomes" id="UP001078443">
    <property type="component" value="Unassembled WGS sequence"/>
</dbReference>
<feature type="compositionally biased region" description="Polar residues" evidence="2">
    <location>
        <begin position="365"/>
        <end position="377"/>
    </location>
</feature>
<comment type="caution">
    <text evidence="5">The sequence shown here is derived from an EMBL/GenBank/DDBJ whole genome shotgun (WGS) entry which is preliminary data.</text>
</comment>
<evidence type="ECO:0000256" key="2">
    <source>
        <dbReference type="SAM" id="MobiDB-lite"/>
    </source>
</evidence>